<dbReference type="InterPro" id="IPR036388">
    <property type="entry name" value="WH-like_DNA-bd_sf"/>
</dbReference>
<keyword evidence="4" id="KW-0227">DNA damage</keyword>
<reference evidence="8 9" key="1">
    <citation type="journal article" date="2016" name="Nat. Commun.">
        <title>Thousands of microbial genomes shed light on interconnected biogeochemical processes in an aquifer system.</title>
        <authorList>
            <person name="Anantharaman K."/>
            <person name="Brown C.T."/>
            <person name="Hug L.A."/>
            <person name="Sharon I."/>
            <person name="Castelle C.J."/>
            <person name="Probst A.J."/>
            <person name="Thomas B.C."/>
            <person name="Singh A."/>
            <person name="Wilkins M.J."/>
            <person name="Karaoz U."/>
            <person name="Brodie E.L."/>
            <person name="Williams K.H."/>
            <person name="Hubbard S.S."/>
            <person name="Banfield J.F."/>
        </authorList>
    </citation>
    <scope>NUCLEOTIDE SEQUENCE [LARGE SCALE GENOMIC DNA]</scope>
</reference>
<organism evidence="8 9">
    <name type="scientific">Candidatus Gottesmanbacteria bacterium RIFCSPHIGHO2_01_FULL_47_48</name>
    <dbReference type="NCBI Taxonomy" id="1798381"/>
    <lineage>
        <taxon>Bacteria</taxon>
        <taxon>Candidatus Gottesmaniibacteriota</taxon>
    </lineage>
</organism>
<dbReference type="GO" id="GO:0003908">
    <property type="term" value="F:methylated-DNA-[protein]-cysteine S-methyltransferase activity"/>
    <property type="evidence" value="ECO:0007669"/>
    <property type="project" value="UniProtKB-EC"/>
</dbReference>
<comment type="caution">
    <text evidence="8">The sequence shown here is derived from an EMBL/GenBank/DDBJ whole genome shotgun (WGS) entry which is preliminary data.</text>
</comment>
<evidence type="ECO:0000256" key="3">
    <source>
        <dbReference type="ARBA" id="ARBA00022679"/>
    </source>
</evidence>
<dbReference type="PANTHER" id="PTHR42942:SF1">
    <property type="entry name" value="ALKYLTRANSFERASE-LIKE PROTEIN 1"/>
    <property type="match status" value="1"/>
</dbReference>
<dbReference type="GO" id="GO:0032259">
    <property type="term" value="P:methylation"/>
    <property type="evidence" value="ECO:0007669"/>
    <property type="project" value="UniProtKB-KW"/>
</dbReference>
<evidence type="ECO:0000313" key="9">
    <source>
        <dbReference type="Proteomes" id="UP000177871"/>
    </source>
</evidence>
<keyword evidence="3" id="KW-0808">Transferase</keyword>
<dbReference type="InterPro" id="IPR052520">
    <property type="entry name" value="ATL_DNA_repair"/>
</dbReference>
<comment type="catalytic activity">
    <reaction evidence="6">
        <text>a 6-O-methyl-2'-deoxyguanosine in DNA + L-cysteinyl-[protein] = S-methyl-L-cysteinyl-[protein] + a 2'-deoxyguanosine in DNA</text>
        <dbReference type="Rhea" id="RHEA:24000"/>
        <dbReference type="Rhea" id="RHEA-COMP:10131"/>
        <dbReference type="Rhea" id="RHEA-COMP:10132"/>
        <dbReference type="Rhea" id="RHEA-COMP:11367"/>
        <dbReference type="Rhea" id="RHEA-COMP:11368"/>
        <dbReference type="ChEBI" id="CHEBI:29950"/>
        <dbReference type="ChEBI" id="CHEBI:82612"/>
        <dbReference type="ChEBI" id="CHEBI:85445"/>
        <dbReference type="ChEBI" id="CHEBI:85448"/>
        <dbReference type="EC" id="2.1.1.63"/>
    </reaction>
</comment>
<dbReference type="InterPro" id="IPR014048">
    <property type="entry name" value="MethylDNA_cys_MeTrfase_DNA-bd"/>
</dbReference>
<proteinExistence type="predicted"/>
<dbReference type="EMBL" id="MFJK01000006">
    <property type="protein sequence ID" value="OGG19623.1"/>
    <property type="molecule type" value="Genomic_DNA"/>
</dbReference>
<dbReference type="NCBIfam" id="TIGR00589">
    <property type="entry name" value="ogt"/>
    <property type="match status" value="1"/>
</dbReference>
<evidence type="ECO:0000256" key="6">
    <source>
        <dbReference type="ARBA" id="ARBA00049348"/>
    </source>
</evidence>
<evidence type="ECO:0000259" key="7">
    <source>
        <dbReference type="Pfam" id="PF01035"/>
    </source>
</evidence>
<dbReference type="STRING" id="1798381.A2721_03050"/>
<keyword evidence="5" id="KW-0234">DNA repair</keyword>
<dbReference type="Gene3D" id="1.10.10.10">
    <property type="entry name" value="Winged helix-like DNA-binding domain superfamily/Winged helix DNA-binding domain"/>
    <property type="match status" value="1"/>
</dbReference>
<dbReference type="PANTHER" id="PTHR42942">
    <property type="entry name" value="6-O-METHYLGUANINE DNA METHYLTRANSFERASE"/>
    <property type="match status" value="1"/>
</dbReference>
<evidence type="ECO:0000256" key="5">
    <source>
        <dbReference type="ARBA" id="ARBA00023204"/>
    </source>
</evidence>
<gene>
    <name evidence="8" type="ORF">A2721_03050</name>
</gene>
<feature type="domain" description="Methylated-DNA-[protein]-cysteine S-methyltransferase DNA binding" evidence="7">
    <location>
        <begin position="5"/>
        <end position="82"/>
    </location>
</feature>
<protein>
    <recommendedName>
        <fullName evidence="7">Methylated-DNA-[protein]-cysteine S-methyltransferase DNA binding domain-containing protein</fullName>
    </recommendedName>
</protein>
<evidence type="ECO:0000256" key="4">
    <source>
        <dbReference type="ARBA" id="ARBA00022763"/>
    </source>
</evidence>
<dbReference type="Pfam" id="PF01035">
    <property type="entry name" value="DNA_binding_1"/>
    <property type="match status" value="1"/>
</dbReference>
<dbReference type="CDD" id="cd06445">
    <property type="entry name" value="ATase"/>
    <property type="match status" value="1"/>
</dbReference>
<name>A0A1F6A4N7_9BACT</name>
<accession>A0A1F6A4N7</accession>
<dbReference type="AlphaFoldDB" id="A0A1F6A4N7"/>
<dbReference type="Proteomes" id="UP000177871">
    <property type="component" value="Unassembled WGS sequence"/>
</dbReference>
<evidence type="ECO:0000313" key="8">
    <source>
        <dbReference type="EMBL" id="OGG19623.1"/>
    </source>
</evidence>
<dbReference type="InterPro" id="IPR001497">
    <property type="entry name" value="MethylDNA_cys_MeTrfase_AS"/>
</dbReference>
<dbReference type="PROSITE" id="PS00374">
    <property type="entry name" value="MGMT"/>
    <property type="match status" value="1"/>
</dbReference>
<evidence type="ECO:0000256" key="2">
    <source>
        <dbReference type="ARBA" id="ARBA00022603"/>
    </source>
</evidence>
<dbReference type="InterPro" id="IPR036217">
    <property type="entry name" value="MethylDNA_cys_MeTrfase_DNAb"/>
</dbReference>
<keyword evidence="2" id="KW-0489">Methyltransferase</keyword>
<dbReference type="SUPFAM" id="SSF46767">
    <property type="entry name" value="Methylated DNA-protein cysteine methyltransferase, C-terminal domain"/>
    <property type="match status" value="1"/>
</dbReference>
<evidence type="ECO:0000256" key="1">
    <source>
        <dbReference type="ARBA" id="ARBA00001286"/>
    </source>
</evidence>
<comment type="catalytic activity">
    <reaction evidence="1">
        <text>a 4-O-methyl-thymidine in DNA + L-cysteinyl-[protein] = a thymidine in DNA + S-methyl-L-cysteinyl-[protein]</text>
        <dbReference type="Rhea" id="RHEA:53428"/>
        <dbReference type="Rhea" id="RHEA-COMP:10131"/>
        <dbReference type="Rhea" id="RHEA-COMP:10132"/>
        <dbReference type="Rhea" id="RHEA-COMP:13555"/>
        <dbReference type="Rhea" id="RHEA-COMP:13556"/>
        <dbReference type="ChEBI" id="CHEBI:29950"/>
        <dbReference type="ChEBI" id="CHEBI:82612"/>
        <dbReference type="ChEBI" id="CHEBI:137386"/>
        <dbReference type="ChEBI" id="CHEBI:137387"/>
        <dbReference type="EC" id="2.1.1.63"/>
    </reaction>
</comment>
<sequence length="101" mass="11510">MQDQLKQRIIEIVKKIPAGKVATYGQIAEMVGIRDARMVARAISGNEDPEIPCHRLVKADGLLALNYSKGDWREDRKKLLLEGVGFLAERRVDLERSRCEY</sequence>
<dbReference type="GO" id="GO:0006281">
    <property type="term" value="P:DNA repair"/>
    <property type="evidence" value="ECO:0007669"/>
    <property type="project" value="UniProtKB-KW"/>
</dbReference>